<evidence type="ECO:0000313" key="9">
    <source>
        <dbReference type="EMBL" id="TKV60777.1"/>
    </source>
</evidence>
<dbReference type="OrthoDB" id="5125307at2"/>
<dbReference type="GO" id="GO:0005886">
    <property type="term" value="C:plasma membrane"/>
    <property type="evidence" value="ECO:0007669"/>
    <property type="project" value="UniProtKB-SubCell"/>
</dbReference>
<comment type="caution">
    <text evidence="9">The sequence shown here is derived from an EMBL/GenBank/DDBJ whole genome shotgun (WGS) entry which is preliminary data.</text>
</comment>
<sequence>MTTSTRKWQDMSPSRRAGLAVGTLGQLALLGAALRSLSKRSAAELNGPRALWIAVSFVNFVGPITYFVLGRRRSTDRGSEGAAREPTTRKRGCVRGGT</sequence>
<evidence type="ECO:0000313" key="10">
    <source>
        <dbReference type="Proteomes" id="UP000306985"/>
    </source>
</evidence>
<name>A0A4U6QJW0_9ACTN</name>
<evidence type="ECO:0000256" key="4">
    <source>
        <dbReference type="ARBA" id="ARBA00022989"/>
    </source>
</evidence>
<keyword evidence="3 7" id="KW-0812">Transmembrane</keyword>
<feature type="region of interest" description="Disordered" evidence="6">
    <location>
        <begin position="73"/>
        <end position="98"/>
    </location>
</feature>
<accession>A0A4U6QJW0</accession>
<dbReference type="Proteomes" id="UP000306985">
    <property type="component" value="Unassembled WGS sequence"/>
</dbReference>
<dbReference type="EMBL" id="SZZH01000001">
    <property type="protein sequence ID" value="TKV60777.1"/>
    <property type="molecule type" value="Genomic_DNA"/>
</dbReference>
<organism evidence="9 10">
    <name type="scientific">Nakamurella flava</name>
    <dbReference type="NCBI Taxonomy" id="2576308"/>
    <lineage>
        <taxon>Bacteria</taxon>
        <taxon>Bacillati</taxon>
        <taxon>Actinomycetota</taxon>
        <taxon>Actinomycetes</taxon>
        <taxon>Nakamurellales</taxon>
        <taxon>Nakamurellaceae</taxon>
        <taxon>Nakamurella</taxon>
    </lineage>
</organism>
<evidence type="ECO:0000256" key="3">
    <source>
        <dbReference type="ARBA" id="ARBA00022692"/>
    </source>
</evidence>
<feature type="compositionally biased region" description="Basic and acidic residues" evidence="6">
    <location>
        <begin position="73"/>
        <end position="88"/>
    </location>
</feature>
<keyword evidence="10" id="KW-1185">Reference proteome</keyword>
<proteinExistence type="predicted"/>
<dbReference type="AlphaFoldDB" id="A0A4U6QJW0"/>
<keyword evidence="4 7" id="KW-1133">Transmembrane helix</keyword>
<comment type="subcellular location">
    <subcellularLocation>
        <location evidence="1">Cell membrane</location>
        <topology evidence="1">Multi-pass membrane protein</topology>
    </subcellularLocation>
</comment>
<reference evidence="9 10" key="1">
    <citation type="submission" date="2019-05" db="EMBL/GenBank/DDBJ databases">
        <title>Nakamurella sp. N5BH11, whole genome shotgun sequence.</title>
        <authorList>
            <person name="Tuo L."/>
        </authorList>
    </citation>
    <scope>NUCLEOTIDE SEQUENCE [LARGE SCALE GENOMIC DNA]</scope>
    <source>
        <strain evidence="9 10">N5BH11</strain>
    </source>
</reference>
<keyword evidence="5 7" id="KW-0472">Membrane</keyword>
<evidence type="ECO:0000256" key="6">
    <source>
        <dbReference type="SAM" id="MobiDB-lite"/>
    </source>
</evidence>
<evidence type="ECO:0000259" key="8">
    <source>
        <dbReference type="Pfam" id="PF13396"/>
    </source>
</evidence>
<keyword evidence="2" id="KW-1003">Cell membrane</keyword>
<evidence type="ECO:0000256" key="7">
    <source>
        <dbReference type="SAM" id="Phobius"/>
    </source>
</evidence>
<dbReference type="Pfam" id="PF13396">
    <property type="entry name" value="PLDc_N"/>
    <property type="match status" value="1"/>
</dbReference>
<feature type="transmembrane region" description="Helical" evidence="7">
    <location>
        <begin position="51"/>
        <end position="69"/>
    </location>
</feature>
<evidence type="ECO:0000256" key="5">
    <source>
        <dbReference type="ARBA" id="ARBA00023136"/>
    </source>
</evidence>
<protein>
    <submittedName>
        <fullName evidence="9">PLDc_N domain-containing protein</fullName>
    </submittedName>
</protein>
<feature type="compositionally biased region" description="Basic residues" evidence="6">
    <location>
        <begin position="89"/>
        <end position="98"/>
    </location>
</feature>
<feature type="domain" description="Cardiolipin synthase N-terminal" evidence="8">
    <location>
        <begin position="33"/>
        <end position="71"/>
    </location>
</feature>
<evidence type="ECO:0000256" key="1">
    <source>
        <dbReference type="ARBA" id="ARBA00004651"/>
    </source>
</evidence>
<evidence type="ECO:0000256" key="2">
    <source>
        <dbReference type="ARBA" id="ARBA00022475"/>
    </source>
</evidence>
<gene>
    <name evidence="9" type="ORF">FDO65_03635</name>
</gene>
<dbReference type="InterPro" id="IPR027379">
    <property type="entry name" value="CLS_N"/>
</dbReference>